<dbReference type="AlphaFoldDB" id="A0A2C9L4Q5"/>
<dbReference type="VEuPathDB" id="VectorBase:BGLB026998"/>
<accession>A0A2C9L4Q5</accession>
<dbReference type="EnsemblMetazoa" id="BGLB026998-RA">
    <property type="protein sequence ID" value="BGLB026998-PA"/>
    <property type="gene ID" value="BGLB026998"/>
</dbReference>
<dbReference type="KEGG" id="bgt:106065959"/>
<gene>
    <name evidence="1" type="primary">106065959</name>
</gene>
<dbReference type="VEuPathDB" id="VectorBase:BGLAX_039499"/>
<dbReference type="Proteomes" id="UP000076420">
    <property type="component" value="Unassembled WGS sequence"/>
</dbReference>
<reference evidence="1" key="1">
    <citation type="submission" date="2020-05" db="UniProtKB">
        <authorList>
            <consortium name="EnsemblMetazoa"/>
        </authorList>
    </citation>
    <scope>IDENTIFICATION</scope>
    <source>
        <strain evidence="1">BB02</strain>
    </source>
</reference>
<proteinExistence type="predicted"/>
<name>A0A2C9L4Q5_BIOGL</name>
<sequence>MFMLGGATDISTVTDLNIMAAYMANMNPNLGQVYYHLYDKFGNQFGDVVERFDNPKMAEVFARAQKDVTEYHGLADFKVNNVLITTWVDVQPFSISNIVSDVISL</sequence>
<protein>
    <submittedName>
        <fullName evidence="1">Uncharacterized protein</fullName>
    </submittedName>
</protein>
<organism evidence="1 2">
    <name type="scientific">Biomphalaria glabrata</name>
    <name type="common">Bloodfluke planorb</name>
    <name type="synonym">Freshwater snail</name>
    <dbReference type="NCBI Taxonomy" id="6526"/>
    <lineage>
        <taxon>Eukaryota</taxon>
        <taxon>Metazoa</taxon>
        <taxon>Spiralia</taxon>
        <taxon>Lophotrochozoa</taxon>
        <taxon>Mollusca</taxon>
        <taxon>Gastropoda</taxon>
        <taxon>Heterobranchia</taxon>
        <taxon>Euthyneura</taxon>
        <taxon>Panpulmonata</taxon>
        <taxon>Hygrophila</taxon>
        <taxon>Lymnaeoidea</taxon>
        <taxon>Planorbidae</taxon>
        <taxon>Biomphalaria</taxon>
    </lineage>
</organism>
<evidence type="ECO:0000313" key="2">
    <source>
        <dbReference type="Proteomes" id="UP000076420"/>
    </source>
</evidence>
<evidence type="ECO:0000313" key="1">
    <source>
        <dbReference type="EnsemblMetazoa" id="BGLB026998-PA"/>
    </source>
</evidence>